<protein>
    <submittedName>
        <fullName evidence="1">Uncharacterized protein</fullName>
    </submittedName>
</protein>
<dbReference type="Proteomes" id="UP000567067">
    <property type="component" value="Unassembled WGS sequence"/>
</dbReference>
<keyword evidence="2" id="KW-1185">Reference proteome</keyword>
<dbReference type="EMBL" id="JACJIP010000007">
    <property type="protein sequence ID" value="MBA9085078.1"/>
    <property type="molecule type" value="Genomic_DNA"/>
</dbReference>
<name>A0A7W3SS06_9BACL</name>
<dbReference type="AlphaFoldDB" id="A0A7W3SS06"/>
<accession>A0A7W3SS06</accession>
<organism evidence="1 2">
    <name type="scientific">Fontibacillus solani</name>
    <dbReference type="NCBI Taxonomy" id="1572857"/>
    <lineage>
        <taxon>Bacteria</taxon>
        <taxon>Bacillati</taxon>
        <taxon>Bacillota</taxon>
        <taxon>Bacilli</taxon>
        <taxon>Bacillales</taxon>
        <taxon>Paenibacillaceae</taxon>
        <taxon>Fontibacillus</taxon>
    </lineage>
</organism>
<sequence>MKKILMPVFLSFVLFFVQRLERGMYTGNPLRSTSSLL</sequence>
<evidence type="ECO:0000313" key="2">
    <source>
        <dbReference type="Proteomes" id="UP000567067"/>
    </source>
</evidence>
<proteinExistence type="predicted"/>
<reference evidence="1 2" key="1">
    <citation type="submission" date="2020-08" db="EMBL/GenBank/DDBJ databases">
        <title>Genomic Encyclopedia of Type Strains, Phase III (KMG-III): the genomes of soil and plant-associated and newly described type strains.</title>
        <authorList>
            <person name="Whitman W."/>
        </authorList>
    </citation>
    <scope>NUCLEOTIDE SEQUENCE [LARGE SCALE GENOMIC DNA]</scope>
    <source>
        <strain evidence="1 2">CECT 8693</strain>
    </source>
</reference>
<gene>
    <name evidence="1" type="ORF">FHR92_001540</name>
</gene>
<evidence type="ECO:0000313" key="1">
    <source>
        <dbReference type="EMBL" id="MBA9085078.1"/>
    </source>
</evidence>
<comment type="caution">
    <text evidence="1">The sequence shown here is derived from an EMBL/GenBank/DDBJ whole genome shotgun (WGS) entry which is preliminary data.</text>
</comment>